<dbReference type="EMBL" id="CM042881">
    <property type="protein sequence ID" value="KAI4384514.1"/>
    <property type="molecule type" value="Genomic_DNA"/>
</dbReference>
<evidence type="ECO:0000313" key="2">
    <source>
        <dbReference type="Proteomes" id="UP001057402"/>
    </source>
</evidence>
<dbReference type="Proteomes" id="UP001057402">
    <property type="component" value="Chromosome 2"/>
</dbReference>
<keyword evidence="2" id="KW-1185">Reference proteome</keyword>
<reference evidence="2" key="1">
    <citation type="journal article" date="2023" name="Front. Plant Sci.">
        <title>Chromosomal-level genome assembly of Melastoma candidum provides insights into trichome evolution.</title>
        <authorList>
            <person name="Zhong Y."/>
            <person name="Wu W."/>
            <person name="Sun C."/>
            <person name="Zou P."/>
            <person name="Liu Y."/>
            <person name="Dai S."/>
            <person name="Zhou R."/>
        </authorList>
    </citation>
    <scope>NUCLEOTIDE SEQUENCE [LARGE SCALE GENOMIC DNA]</scope>
</reference>
<name>A0ACB9S3U0_9MYRT</name>
<accession>A0ACB9S3U0</accession>
<protein>
    <submittedName>
        <fullName evidence="1">Uncharacterized protein</fullName>
    </submittedName>
</protein>
<proteinExistence type="predicted"/>
<evidence type="ECO:0000313" key="1">
    <source>
        <dbReference type="EMBL" id="KAI4384514.1"/>
    </source>
</evidence>
<comment type="caution">
    <text evidence="1">The sequence shown here is derived from an EMBL/GenBank/DDBJ whole genome shotgun (WGS) entry which is preliminary data.</text>
</comment>
<gene>
    <name evidence="1" type="ORF">MLD38_002659</name>
</gene>
<organism evidence="1 2">
    <name type="scientific">Melastoma candidum</name>
    <dbReference type="NCBI Taxonomy" id="119954"/>
    <lineage>
        <taxon>Eukaryota</taxon>
        <taxon>Viridiplantae</taxon>
        <taxon>Streptophyta</taxon>
        <taxon>Embryophyta</taxon>
        <taxon>Tracheophyta</taxon>
        <taxon>Spermatophyta</taxon>
        <taxon>Magnoliopsida</taxon>
        <taxon>eudicotyledons</taxon>
        <taxon>Gunneridae</taxon>
        <taxon>Pentapetalae</taxon>
        <taxon>rosids</taxon>
        <taxon>malvids</taxon>
        <taxon>Myrtales</taxon>
        <taxon>Melastomataceae</taxon>
        <taxon>Melastomatoideae</taxon>
        <taxon>Melastomateae</taxon>
        <taxon>Melastoma</taxon>
    </lineage>
</organism>
<sequence length="99" mass="10785">MPGRRSGSDKSSSPAEVVGWSDGPLLQDLVGHGYSKSIDQSQKHQIYEGRNVVGADDSGCRDGVVAGDQISWNQLRVERRGHHKACSFLLLLTFGHLKP</sequence>